<dbReference type="Proteomes" id="UP000265618">
    <property type="component" value="Unassembled WGS sequence"/>
</dbReference>
<reference evidence="4 5" key="1">
    <citation type="journal article" date="2018" name="PLoS ONE">
        <title>The draft genome of Kipferlia bialata reveals reductive genome evolution in fornicate parasites.</title>
        <authorList>
            <person name="Tanifuji G."/>
            <person name="Takabayashi S."/>
            <person name="Kume K."/>
            <person name="Takagi M."/>
            <person name="Nakayama T."/>
            <person name="Kamikawa R."/>
            <person name="Inagaki Y."/>
            <person name="Hashimoto T."/>
        </authorList>
    </citation>
    <scope>NUCLEOTIDE SEQUENCE [LARGE SCALE GENOMIC DNA]</scope>
    <source>
        <strain evidence="4">NY0173</strain>
    </source>
</reference>
<proteinExistence type="predicted"/>
<dbReference type="PANTHER" id="PTHR48103:SF2">
    <property type="entry name" value="MIDASIN"/>
    <property type="match status" value="1"/>
</dbReference>
<dbReference type="GO" id="GO:0005634">
    <property type="term" value="C:nucleus"/>
    <property type="evidence" value="ECO:0007669"/>
    <property type="project" value="TreeGrafter"/>
</dbReference>
<dbReference type="PANTHER" id="PTHR48103">
    <property type="entry name" value="MIDASIN-RELATED"/>
    <property type="match status" value="1"/>
</dbReference>
<name>A0A9K3GEU4_9EUKA</name>
<feature type="compositionally biased region" description="Basic and acidic residues" evidence="3">
    <location>
        <begin position="1"/>
        <end position="11"/>
    </location>
</feature>
<dbReference type="GO" id="GO:0000055">
    <property type="term" value="P:ribosomal large subunit export from nucleus"/>
    <property type="evidence" value="ECO:0007669"/>
    <property type="project" value="TreeGrafter"/>
</dbReference>
<evidence type="ECO:0000256" key="3">
    <source>
        <dbReference type="SAM" id="MobiDB-lite"/>
    </source>
</evidence>
<organism evidence="4 5">
    <name type="scientific">Kipferlia bialata</name>
    <dbReference type="NCBI Taxonomy" id="797122"/>
    <lineage>
        <taxon>Eukaryota</taxon>
        <taxon>Metamonada</taxon>
        <taxon>Carpediemonas-like organisms</taxon>
        <taxon>Kipferlia</taxon>
    </lineage>
</organism>
<dbReference type="EMBL" id="BDIP01000119">
    <property type="protein sequence ID" value="GIQ80188.1"/>
    <property type="molecule type" value="Genomic_DNA"/>
</dbReference>
<feature type="region of interest" description="Disordered" evidence="3">
    <location>
        <begin position="1"/>
        <end position="31"/>
    </location>
</feature>
<evidence type="ECO:0000313" key="4">
    <source>
        <dbReference type="EMBL" id="GIQ80188.1"/>
    </source>
</evidence>
<protein>
    <submittedName>
        <fullName evidence="4">Midasin</fullName>
    </submittedName>
</protein>
<comment type="caution">
    <text evidence="4">The sequence shown here is derived from an EMBL/GenBank/DDBJ whole genome shotgun (WGS) entry which is preliminary data.</text>
</comment>
<evidence type="ECO:0000313" key="5">
    <source>
        <dbReference type="Proteomes" id="UP000265618"/>
    </source>
</evidence>
<evidence type="ECO:0000256" key="1">
    <source>
        <dbReference type="ARBA" id="ARBA00022741"/>
    </source>
</evidence>
<gene>
    <name evidence="4" type="ORF">KIPB_000947</name>
</gene>
<keyword evidence="1" id="KW-0547">Nucleotide-binding</keyword>
<keyword evidence="5" id="KW-1185">Reference proteome</keyword>
<dbReference type="GO" id="GO:0030687">
    <property type="term" value="C:preribosome, large subunit precursor"/>
    <property type="evidence" value="ECO:0007669"/>
    <property type="project" value="TreeGrafter"/>
</dbReference>
<accession>A0A9K3GEU4</accession>
<dbReference type="AlphaFoldDB" id="A0A9K3GEU4"/>
<feature type="region of interest" description="Disordered" evidence="3">
    <location>
        <begin position="150"/>
        <end position="171"/>
    </location>
</feature>
<evidence type="ECO:0000256" key="2">
    <source>
        <dbReference type="ARBA" id="ARBA00022840"/>
    </source>
</evidence>
<keyword evidence="2" id="KW-0067">ATP-binding</keyword>
<dbReference type="GO" id="GO:0005524">
    <property type="term" value="F:ATP binding"/>
    <property type="evidence" value="ECO:0007669"/>
    <property type="project" value="UniProtKB-KW"/>
</dbReference>
<sequence length="670" mass="74687">MRQRLREEMSLYRHRKHSTTRPGQDEDPDADLLRQTNQLFPGRERDDTVAMEIEARGKSKDLSPSDLVFFMRHFISLSLPQAGEGEGEPADGQREGQYNDTGDLLVSQMRRLTSKDSTFDSVTTPCHTHSLYYPSLLCLSSAVLQSTGVAPHLDNPRVPNSDGDDARERESKTDILKKGSSYEMLLAVPILEAYKARVLSLLVAFEENEILMRLVELVNGVLSLPASVAVVRVLSRCEEIIRETPTWNRVAPKVHKIDSKPLMGLCVRWRRMEANNIRTILAKLHDNKLMEVAVKWPQLWIEIIGLIHSHGAKVPGYTPTQAEREAEEDRDPEEERLDLLSALSVVISNFMAHTSISSYPAACNILRSIARSLHVQRHLYSTATVSTLDDAISGLLMYSEVYRCSIPEIEYAVKSGKREYLKRLDDQVKLSKWDDRSFDSYHHASMRSHRQMTKIIRGLSECLDSPALQVIDRTLSTKDEDLKHLSLKDVKERPAGRALATSLPASLSGSLPALADASGYTSPIQGMGIAGVTGRAVTLVQRDMEALARETRRRSKHSLPPTFMHSLMVQTPSKSLSSLVDALRTVHTHMPRPRANEVHRTLSSILAKVKDYGITEAQPLIEVVGQDGTTTLLQRNNIVGPNAYVTRALFGAALCRHGCQGADAVCIVIS</sequence>
<dbReference type="GO" id="GO:0000027">
    <property type="term" value="P:ribosomal large subunit assembly"/>
    <property type="evidence" value="ECO:0007669"/>
    <property type="project" value="TreeGrafter"/>
</dbReference>